<dbReference type="PANTHER" id="PTHR35936">
    <property type="entry name" value="MEMBRANE-BOUND LYTIC MUREIN TRANSGLYCOSYLASE F"/>
    <property type="match status" value="1"/>
</dbReference>
<dbReference type="SMART" id="SM00062">
    <property type="entry name" value="PBPb"/>
    <property type="match status" value="1"/>
</dbReference>
<feature type="transmembrane region" description="Helical" evidence="2">
    <location>
        <begin position="292"/>
        <end position="312"/>
    </location>
</feature>
<feature type="transmembrane region" description="Helical" evidence="2">
    <location>
        <begin position="319"/>
        <end position="340"/>
    </location>
</feature>
<dbReference type="SUPFAM" id="SSF53850">
    <property type="entry name" value="Periplasmic binding protein-like II"/>
    <property type="match status" value="1"/>
</dbReference>
<feature type="domain" description="Solute-binding protein family 3/N-terminal" evidence="3">
    <location>
        <begin position="43"/>
        <end position="282"/>
    </location>
</feature>
<dbReference type="Pfam" id="PF00497">
    <property type="entry name" value="SBP_bac_3"/>
    <property type="match status" value="1"/>
</dbReference>
<feature type="transmembrane region" description="Helical" evidence="2">
    <location>
        <begin position="491"/>
        <end position="510"/>
    </location>
</feature>
<dbReference type="Pfam" id="PF03458">
    <property type="entry name" value="Gly_transporter"/>
    <property type="match status" value="2"/>
</dbReference>
<keyword evidence="5" id="KW-1185">Reference proteome</keyword>
<dbReference type="InterPro" id="IPR005115">
    <property type="entry name" value="Gly_transporter"/>
</dbReference>
<feature type="transmembrane region" description="Helical" evidence="2">
    <location>
        <begin position="468"/>
        <end position="485"/>
    </location>
</feature>
<dbReference type="Gene3D" id="3.40.190.10">
    <property type="entry name" value="Periplasmic binding protein-like II"/>
    <property type="match status" value="2"/>
</dbReference>
<comment type="caution">
    <text evidence="4">The sequence shown here is derived from an EMBL/GenBank/DDBJ whole genome shotgun (WGS) entry which is preliminary data.</text>
</comment>
<evidence type="ECO:0000313" key="4">
    <source>
        <dbReference type="EMBL" id="EFI34741.1"/>
    </source>
</evidence>
<reference evidence="4" key="1">
    <citation type="submission" date="2010-05" db="EMBL/GenBank/DDBJ databases">
        <title>The draft genome of Desulfonatronospira thiodismutans ASO3-1.</title>
        <authorList>
            <consortium name="US DOE Joint Genome Institute (JGI-PGF)"/>
            <person name="Lucas S."/>
            <person name="Copeland A."/>
            <person name="Lapidus A."/>
            <person name="Cheng J.-F."/>
            <person name="Bruce D."/>
            <person name="Goodwin L."/>
            <person name="Pitluck S."/>
            <person name="Chertkov O."/>
            <person name="Brettin T."/>
            <person name="Detter J.C."/>
            <person name="Han C."/>
            <person name="Land M.L."/>
            <person name="Hauser L."/>
            <person name="Kyrpides N."/>
            <person name="Mikhailova N."/>
            <person name="Muyzer G."/>
            <person name="Woyke T."/>
        </authorList>
    </citation>
    <scope>NUCLEOTIDE SEQUENCE [LARGE SCALE GENOMIC DNA]</scope>
    <source>
        <strain evidence="4">ASO3-1</strain>
    </source>
</reference>
<keyword evidence="2" id="KW-1133">Transmembrane helix</keyword>
<evidence type="ECO:0000259" key="3">
    <source>
        <dbReference type="SMART" id="SM00062"/>
    </source>
</evidence>
<dbReference type="PANTHER" id="PTHR35936:SF25">
    <property type="entry name" value="ABC TRANSPORTER SUBSTRATE-BINDING PROTEIN"/>
    <property type="match status" value="1"/>
</dbReference>
<gene>
    <name evidence="4" type="ORF">Dthio_PD2114</name>
</gene>
<dbReference type="AlphaFoldDB" id="D6SPR5"/>
<dbReference type="InterPro" id="IPR001638">
    <property type="entry name" value="Solute-binding_3/MltF_N"/>
</dbReference>
<organism evidence="4 5">
    <name type="scientific">Desulfonatronospira thiodismutans ASO3-1</name>
    <dbReference type="NCBI Taxonomy" id="555779"/>
    <lineage>
        <taxon>Bacteria</taxon>
        <taxon>Pseudomonadati</taxon>
        <taxon>Thermodesulfobacteriota</taxon>
        <taxon>Desulfovibrionia</taxon>
        <taxon>Desulfovibrionales</taxon>
        <taxon>Desulfonatronovibrionaceae</taxon>
        <taxon>Desulfonatronospira</taxon>
    </lineage>
</organism>
<name>D6SPR5_9BACT</name>
<feature type="transmembrane region" description="Helical" evidence="2">
    <location>
        <begin position="401"/>
        <end position="422"/>
    </location>
</feature>
<keyword evidence="2" id="KW-0812">Transmembrane</keyword>
<feature type="transmembrane region" description="Helical" evidence="2">
    <location>
        <begin position="428"/>
        <end position="447"/>
    </location>
</feature>
<evidence type="ECO:0000313" key="5">
    <source>
        <dbReference type="Proteomes" id="UP000005496"/>
    </source>
</evidence>
<evidence type="ECO:0000256" key="1">
    <source>
        <dbReference type="ARBA" id="ARBA00022729"/>
    </source>
</evidence>
<evidence type="ECO:0000256" key="2">
    <source>
        <dbReference type="SAM" id="Phobius"/>
    </source>
</evidence>
<keyword evidence="1" id="KW-0732">Signal</keyword>
<accession>D6SPR5</accession>
<dbReference type="EMBL" id="ACJN02000002">
    <property type="protein sequence ID" value="EFI34741.1"/>
    <property type="molecule type" value="Genomic_DNA"/>
</dbReference>
<proteinExistence type="predicted"/>
<dbReference type="eggNOG" id="COG2860">
    <property type="taxonomic scope" value="Bacteria"/>
</dbReference>
<sequence length="745" mass="84948">MPALTINSAYRALQSCRLCFLICLFVVLSGILYPAFAQNQAHELRSGWYPDEPYQMQAGTGTAAEVTGLDIQIARELFEQTGHRVTFEPMSWAEILEGLKTGETDFLMGAYYEEAREEFAYFSKPYRTERNEIYYHKSIDKLSSLNSVQELLQFLQSEELRIAVIEGHAYGSEEFRKLMQDPPPNLELITSQGYEENLHLVVEGRVDLFVANPIIMDRLTARSQASGLVQKLGIKSQEIPVHILFSKKSISRGQLEEFNSILQDMQEQGRISTLHRDFVLPAYLSITTGQTWFAVLNLLGIAAFCTSGVLLARKERYNLFGALVLATLPAIGGGVLRDLFLGVDQVFVLETPAYFLVAIAIVLAGFAIIRYYDFIHDRSGTLAKKIDAFIENRLGSVFDRLFKFFDAWAVASFTVIGVGVALEMRAEPLWLWGPAMAVLTSSGGVILRDIVRADFNIEMLKQDTYAEISILGGIIYTCALMYTPYEISLGLIFYLTMFMVLLLFALRFFILWKGYMNPFQFGDIYTHPDTRLQQFREKEPHLWKVVSGYYTEDDESRAAPVHRSRLEEMHNRFLYLTGELKESLDQVAAEPLNEKTINNYRQCNARLEIAISLENNLYAFLEQKPGKGMQPSVDGSELQQLMHESLRTMIDTTAMAVETGDVMDFTMLEGLTSQYRQRFDHLRDKYRGRQKEHDDAHLKAVLQSTHKVERIIYLLSDYVKLRLDKKEIRAGSATNRKAQQAHVLK</sequence>
<protein>
    <submittedName>
        <fullName evidence="4">Extracellular solute-binding protein family 3</fullName>
    </submittedName>
</protein>
<dbReference type="Proteomes" id="UP000005496">
    <property type="component" value="Unassembled WGS sequence"/>
</dbReference>
<keyword evidence="2" id="KW-0472">Membrane</keyword>
<feature type="transmembrane region" description="Helical" evidence="2">
    <location>
        <begin position="352"/>
        <end position="372"/>
    </location>
</feature>